<gene>
    <name evidence="2" type="ORF">L873DRAFT_1174657</name>
</gene>
<dbReference type="EMBL" id="ML120356">
    <property type="protein sequence ID" value="RPB04842.1"/>
    <property type="molecule type" value="Genomic_DNA"/>
</dbReference>
<protein>
    <recommendedName>
        <fullName evidence="4">Transmembrane protein</fullName>
    </recommendedName>
</protein>
<keyword evidence="1" id="KW-1133">Transmembrane helix</keyword>
<name>A0A3N4K6K4_9PEZI</name>
<dbReference type="Proteomes" id="UP000276215">
    <property type="component" value="Unassembled WGS sequence"/>
</dbReference>
<dbReference type="AlphaFoldDB" id="A0A3N4K6K4"/>
<sequence length="97" mass="10296">MEIGGWLWEIVGWWDFLGGLVRIGVIYVEVIPAPGGGGEMYGGDVRFEGSFFSVYLKGWNGWVGRGAIDGVRVVLVGLVVFVGGVSGWMGGGKGGMR</sequence>
<evidence type="ECO:0008006" key="4">
    <source>
        <dbReference type="Google" id="ProtNLM"/>
    </source>
</evidence>
<keyword evidence="1" id="KW-0472">Membrane</keyword>
<proteinExistence type="predicted"/>
<evidence type="ECO:0000313" key="3">
    <source>
        <dbReference type="Proteomes" id="UP000276215"/>
    </source>
</evidence>
<reference evidence="2 3" key="1">
    <citation type="journal article" date="2018" name="Nat. Ecol. Evol.">
        <title>Pezizomycetes genomes reveal the molecular basis of ectomycorrhizal truffle lifestyle.</title>
        <authorList>
            <person name="Murat C."/>
            <person name="Payen T."/>
            <person name="Noel B."/>
            <person name="Kuo A."/>
            <person name="Morin E."/>
            <person name="Chen J."/>
            <person name="Kohler A."/>
            <person name="Krizsan K."/>
            <person name="Balestrini R."/>
            <person name="Da Silva C."/>
            <person name="Montanini B."/>
            <person name="Hainaut M."/>
            <person name="Levati E."/>
            <person name="Barry K.W."/>
            <person name="Belfiori B."/>
            <person name="Cichocki N."/>
            <person name="Clum A."/>
            <person name="Dockter R.B."/>
            <person name="Fauchery L."/>
            <person name="Guy J."/>
            <person name="Iotti M."/>
            <person name="Le Tacon F."/>
            <person name="Lindquist E.A."/>
            <person name="Lipzen A."/>
            <person name="Malagnac F."/>
            <person name="Mello A."/>
            <person name="Molinier V."/>
            <person name="Miyauchi S."/>
            <person name="Poulain J."/>
            <person name="Riccioni C."/>
            <person name="Rubini A."/>
            <person name="Sitrit Y."/>
            <person name="Splivallo R."/>
            <person name="Traeger S."/>
            <person name="Wang M."/>
            <person name="Zifcakova L."/>
            <person name="Wipf D."/>
            <person name="Zambonelli A."/>
            <person name="Paolocci F."/>
            <person name="Nowrousian M."/>
            <person name="Ottonello S."/>
            <person name="Baldrian P."/>
            <person name="Spatafora J.W."/>
            <person name="Henrissat B."/>
            <person name="Nagy L.G."/>
            <person name="Aury J.M."/>
            <person name="Wincker P."/>
            <person name="Grigoriev I.V."/>
            <person name="Bonfante P."/>
            <person name="Martin F.M."/>
        </authorList>
    </citation>
    <scope>NUCLEOTIDE SEQUENCE [LARGE SCALE GENOMIC DNA]</scope>
    <source>
        <strain evidence="2 3">120613-1</strain>
    </source>
</reference>
<organism evidence="2 3">
    <name type="scientific">Choiromyces venosus 120613-1</name>
    <dbReference type="NCBI Taxonomy" id="1336337"/>
    <lineage>
        <taxon>Eukaryota</taxon>
        <taxon>Fungi</taxon>
        <taxon>Dikarya</taxon>
        <taxon>Ascomycota</taxon>
        <taxon>Pezizomycotina</taxon>
        <taxon>Pezizomycetes</taxon>
        <taxon>Pezizales</taxon>
        <taxon>Tuberaceae</taxon>
        <taxon>Choiromyces</taxon>
    </lineage>
</organism>
<evidence type="ECO:0000313" key="2">
    <source>
        <dbReference type="EMBL" id="RPB04842.1"/>
    </source>
</evidence>
<keyword evidence="1" id="KW-0812">Transmembrane</keyword>
<feature type="transmembrane region" description="Helical" evidence="1">
    <location>
        <begin position="70"/>
        <end position="91"/>
    </location>
</feature>
<keyword evidence="3" id="KW-1185">Reference proteome</keyword>
<accession>A0A3N4K6K4</accession>
<evidence type="ECO:0000256" key="1">
    <source>
        <dbReference type="SAM" id="Phobius"/>
    </source>
</evidence>